<evidence type="ECO:0000256" key="1">
    <source>
        <dbReference type="SAM" id="Coils"/>
    </source>
</evidence>
<comment type="caution">
    <text evidence="2">The sequence shown here is derived from an EMBL/GenBank/DDBJ whole genome shotgun (WGS) entry which is preliminary data.</text>
</comment>
<accession>A0A2A4X6J0</accession>
<evidence type="ECO:0000313" key="3">
    <source>
        <dbReference type="Proteomes" id="UP000218775"/>
    </source>
</evidence>
<evidence type="ECO:0000313" key="2">
    <source>
        <dbReference type="EMBL" id="PCI77665.1"/>
    </source>
</evidence>
<dbReference type="AlphaFoldDB" id="A0A2A4X6J0"/>
<dbReference type="InterPro" id="IPR007825">
    <property type="entry name" value="Major_OMP_Legionella"/>
</dbReference>
<proteinExistence type="predicted"/>
<reference evidence="3" key="1">
    <citation type="submission" date="2017-08" db="EMBL/GenBank/DDBJ databases">
        <title>A dynamic microbial community with high functional redundancy inhabits the cold, oxic subseafloor aquifer.</title>
        <authorList>
            <person name="Tully B.J."/>
            <person name="Wheat C.G."/>
            <person name="Glazer B.T."/>
            <person name="Huber J.A."/>
        </authorList>
    </citation>
    <scope>NUCLEOTIDE SEQUENCE [LARGE SCALE GENOMIC DNA]</scope>
</reference>
<keyword evidence="1" id="KW-0175">Coiled coil</keyword>
<dbReference type="EMBL" id="NVUK01000014">
    <property type="protein sequence ID" value="PCI77665.1"/>
    <property type="molecule type" value="Genomic_DNA"/>
</dbReference>
<protein>
    <submittedName>
        <fullName evidence="2">Uncharacterized protein</fullName>
    </submittedName>
</protein>
<organism evidence="2 3">
    <name type="scientific">Aerophobetes bacterium</name>
    <dbReference type="NCBI Taxonomy" id="2030807"/>
    <lineage>
        <taxon>Bacteria</taxon>
        <taxon>Candidatus Aerophobota</taxon>
    </lineage>
</organism>
<name>A0A2A4X6J0_UNCAE</name>
<dbReference type="Proteomes" id="UP000218775">
    <property type="component" value="Unassembled WGS sequence"/>
</dbReference>
<feature type="coiled-coil region" evidence="1">
    <location>
        <begin position="17"/>
        <end position="44"/>
    </location>
</feature>
<dbReference type="Pfam" id="PF05150">
    <property type="entry name" value="Legionella_OMP"/>
    <property type="match status" value="1"/>
</dbReference>
<sequence>MKKRFLLLSFFIATQGFSTIIDRIEKIEREINQYKESRSSEDLQSDRMFFDSEKKGIYFELYPEFLLMQVKKDAKEQGLVYMGSVLGRDWSSDLKGKETLPWSWGYKINGSVNIASYDISASYLSYKNQIKETNDQGLRSLSLKASDLCLGYKQGGFGLVEFKRFLGVKKLSINTEEIGGFDNDNYSALAKTRFQALGPMASLQLKLNFLAGMHIHGSFGGSIVYGQEESWRQLMAKNGESLLSPMVTSSRTLIPSFDFRVGGGWDLVDEKNILIGLSVGYQAHYYYLHHPMNHLGQSLSSIIKVDLDKKNSLMSDLTLFGSVIRLETKF</sequence>
<gene>
    <name evidence="2" type="ORF">COB21_02810</name>
</gene>